<dbReference type="PANTHER" id="PTHR42856">
    <property type="entry name" value="ACYL-COENZYME A THIOESTERASE PAAI"/>
    <property type="match status" value="1"/>
</dbReference>
<evidence type="ECO:0000259" key="2">
    <source>
        <dbReference type="Pfam" id="PF03061"/>
    </source>
</evidence>
<proteinExistence type="predicted"/>
<dbReference type="InterPro" id="IPR003736">
    <property type="entry name" value="PAAI_dom"/>
</dbReference>
<dbReference type="NCBIfam" id="TIGR00369">
    <property type="entry name" value="unchar_dom_1"/>
    <property type="match status" value="1"/>
</dbReference>
<dbReference type="Pfam" id="PF03061">
    <property type="entry name" value="4HBT"/>
    <property type="match status" value="1"/>
</dbReference>
<evidence type="ECO:0000313" key="3">
    <source>
        <dbReference type="EMBL" id="SVD56348.1"/>
    </source>
</evidence>
<dbReference type="InterPro" id="IPR006683">
    <property type="entry name" value="Thioestr_dom"/>
</dbReference>
<evidence type="ECO:0000256" key="1">
    <source>
        <dbReference type="ARBA" id="ARBA00022801"/>
    </source>
</evidence>
<accession>A0A382WE31</accession>
<organism evidence="3">
    <name type="scientific">marine metagenome</name>
    <dbReference type="NCBI Taxonomy" id="408172"/>
    <lineage>
        <taxon>unclassified sequences</taxon>
        <taxon>metagenomes</taxon>
        <taxon>ecological metagenomes</taxon>
    </lineage>
</organism>
<protein>
    <recommendedName>
        <fullName evidence="2">Thioesterase domain-containing protein</fullName>
    </recommendedName>
</protein>
<dbReference type="InterPro" id="IPR052723">
    <property type="entry name" value="Acyl-CoA_thioesterase_PaaI"/>
</dbReference>
<dbReference type="PANTHER" id="PTHR42856:SF1">
    <property type="entry name" value="ACYL-COENZYME A THIOESTERASE PAAI"/>
    <property type="match status" value="1"/>
</dbReference>
<keyword evidence="1" id="KW-0378">Hydrolase</keyword>
<dbReference type="InterPro" id="IPR029069">
    <property type="entry name" value="HotDog_dom_sf"/>
</dbReference>
<dbReference type="EMBL" id="UINC01158681">
    <property type="protein sequence ID" value="SVD56348.1"/>
    <property type="molecule type" value="Genomic_DNA"/>
</dbReference>
<sequence length="131" mass="14380">MFEKDAFSKWLGIEVVSVSKGYCQLKMKVREEMLNGFHIAHGGIAYSLADSALAFASNSNGKQSLSIETSISHTMAIKGGDELIATTEEISLSNKFAVYLISIKDNNNNIIAHFKGTVYRTSTNWIVGNNE</sequence>
<dbReference type="AlphaFoldDB" id="A0A382WE31"/>
<dbReference type="Gene3D" id="3.10.129.10">
    <property type="entry name" value="Hotdog Thioesterase"/>
    <property type="match status" value="1"/>
</dbReference>
<name>A0A382WE31_9ZZZZ</name>
<dbReference type="GO" id="GO:0016289">
    <property type="term" value="F:acyl-CoA hydrolase activity"/>
    <property type="evidence" value="ECO:0007669"/>
    <property type="project" value="TreeGrafter"/>
</dbReference>
<feature type="domain" description="Thioesterase" evidence="2">
    <location>
        <begin position="38"/>
        <end position="109"/>
    </location>
</feature>
<gene>
    <name evidence="3" type="ORF">METZ01_LOCUS409202</name>
</gene>
<dbReference type="SUPFAM" id="SSF54637">
    <property type="entry name" value="Thioesterase/thiol ester dehydrase-isomerase"/>
    <property type="match status" value="1"/>
</dbReference>
<reference evidence="3" key="1">
    <citation type="submission" date="2018-05" db="EMBL/GenBank/DDBJ databases">
        <authorList>
            <person name="Lanie J.A."/>
            <person name="Ng W.-L."/>
            <person name="Kazmierczak K.M."/>
            <person name="Andrzejewski T.M."/>
            <person name="Davidsen T.M."/>
            <person name="Wayne K.J."/>
            <person name="Tettelin H."/>
            <person name="Glass J.I."/>
            <person name="Rusch D."/>
            <person name="Podicherti R."/>
            <person name="Tsui H.-C.T."/>
            <person name="Winkler M.E."/>
        </authorList>
    </citation>
    <scope>NUCLEOTIDE SEQUENCE</scope>
</reference>
<dbReference type="CDD" id="cd03443">
    <property type="entry name" value="PaaI_thioesterase"/>
    <property type="match status" value="1"/>
</dbReference>